<reference evidence="4 5" key="1">
    <citation type="submission" date="2015-09" db="EMBL/GenBank/DDBJ databases">
        <title>Trachymyrmex zeteki WGS genome.</title>
        <authorList>
            <person name="Nygaard S."/>
            <person name="Hu H."/>
            <person name="Boomsma J."/>
            <person name="Zhang G."/>
        </authorList>
    </citation>
    <scope>NUCLEOTIDE SEQUENCE [LARGE SCALE GENOMIC DNA]</scope>
    <source>
        <strain evidence="4">Tzet28-1</strain>
        <tissue evidence="4">Whole body</tissue>
    </source>
</reference>
<dbReference type="STRING" id="64791.A0A151WP97"/>
<feature type="non-terminal residue" evidence="4">
    <location>
        <position position="1"/>
    </location>
</feature>
<name>A0A151WP97_9HYME</name>
<feature type="domain" description="THAP9-like helix-turn-helix" evidence="1">
    <location>
        <begin position="4"/>
        <end position="27"/>
    </location>
</feature>
<evidence type="ECO:0000313" key="5">
    <source>
        <dbReference type="Proteomes" id="UP000075809"/>
    </source>
</evidence>
<accession>A0A151WP97</accession>
<gene>
    <name evidence="4" type="ORF">ALC60_11329</name>
</gene>
<dbReference type="InterPro" id="IPR048366">
    <property type="entry name" value="TNP-like_GBD"/>
</dbReference>
<protein>
    <submittedName>
        <fullName evidence="4">THAP domain-containing protein 9</fullName>
    </submittedName>
</protein>
<dbReference type="PANTHER" id="PTHR47577:SF2">
    <property type="entry name" value="THAP DOMAIN CONTAINING 9"/>
    <property type="match status" value="1"/>
</dbReference>
<sequence>KGARKKYSAQLRAFALTLNFYSAKAYKNFFDPCHMLKLVRNTLGDKRELRYKGKGIFWDNIVSLQKLQEDEDLLCATKLKKKHIMYHKSRMNVKLAAQTLSESVSAALTFCQECVPGPFKHPDKTALFCQTFNDAFDILNVRNCTNVCVLDSPRKTGFLGFIVCLTNLFELFSVLKEKGISYLLTYKLNQDHLEIFFSALRSKGGFNDNPDARQFQSSYKKLLVRHEIQASENGNCAINDVQMLFVSSVKTSKLTDGLFTEVNNAESIDVFDHDYLSTLWSLTTYVEEVVKYVSGFVVKKILPKMCEICSTFLVTTSTDSILIKLKNKGKLIFLSHDVIKTCEMIVPEYRDSIFNIKNVKNMLCMKAFQRIYEDVFNNDEMTHHTLGQEFMNDHKTVLIKTIIL</sequence>
<dbReference type="Proteomes" id="UP000075809">
    <property type="component" value="Unassembled WGS sequence"/>
</dbReference>
<organism evidence="4 5">
    <name type="scientific">Mycetomoellerius zeteki</name>
    <dbReference type="NCBI Taxonomy" id="64791"/>
    <lineage>
        <taxon>Eukaryota</taxon>
        <taxon>Metazoa</taxon>
        <taxon>Ecdysozoa</taxon>
        <taxon>Arthropoda</taxon>
        <taxon>Hexapoda</taxon>
        <taxon>Insecta</taxon>
        <taxon>Pterygota</taxon>
        <taxon>Neoptera</taxon>
        <taxon>Endopterygota</taxon>
        <taxon>Hymenoptera</taxon>
        <taxon>Apocrita</taxon>
        <taxon>Aculeata</taxon>
        <taxon>Formicoidea</taxon>
        <taxon>Formicidae</taxon>
        <taxon>Myrmicinae</taxon>
        <taxon>Mycetomoellerius</taxon>
    </lineage>
</organism>
<dbReference type="InterPro" id="IPR021896">
    <property type="entry name" value="THAP9-like_HTH"/>
</dbReference>
<dbReference type="AlphaFoldDB" id="A0A151WP97"/>
<feature type="domain" description="Transposable element P transposase-like RNase H C-terminal" evidence="3">
    <location>
        <begin position="186"/>
        <end position="220"/>
    </location>
</feature>
<dbReference type="Pfam" id="PF12017">
    <property type="entry name" value="Tnp_P_element"/>
    <property type="match status" value="1"/>
</dbReference>
<feature type="domain" description="Transposable element P transposase-like GTP-binding insertion" evidence="2">
    <location>
        <begin position="33"/>
        <end position="145"/>
    </location>
</feature>
<dbReference type="Pfam" id="PF21788">
    <property type="entry name" value="TNP-like_GBD"/>
    <property type="match status" value="1"/>
</dbReference>
<evidence type="ECO:0000313" key="4">
    <source>
        <dbReference type="EMBL" id="KYQ49628.1"/>
    </source>
</evidence>
<proteinExistence type="predicted"/>
<evidence type="ECO:0000259" key="1">
    <source>
        <dbReference type="Pfam" id="PF12017"/>
    </source>
</evidence>
<evidence type="ECO:0000259" key="3">
    <source>
        <dbReference type="Pfam" id="PF21789"/>
    </source>
</evidence>
<dbReference type="InterPro" id="IPR048367">
    <property type="entry name" value="TNP-like_RNaseH_C"/>
</dbReference>
<keyword evidence="5" id="KW-1185">Reference proteome</keyword>
<dbReference type="Pfam" id="PF21789">
    <property type="entry name" value="TNP-like_RNaseH_C"/>
    <property type="match status" value="1"/>
</dbReference>
<dbReference type="EMBL" id="KQ982892">
    <property type="protein sequence ID" value="KYQ49628.1"/>
    <property type="molecule type" value="Genomic_DNA"/>
</dbReference>
<dbReference type="PANTHER" id="PTHR47577">
    <property type="entry name" value="THAP DOMAIN-CONTAINING PROTEIN 6"/>
    <property type="match status" value="1"/>
</dbReference>
<evidence type="ECO:0000259" key="2">
    <source>
        <dbReference type="Pfam" id="PF21788"/>
    </source>
</evidence>